<evidence type="ECO:0000259" key="1">
    <source>
        <dbReference type="Pfam" id="PF12697"/>
    </source>
</evidence>
<evidence type="ECO:0000313" key="2">
    <source>
        <dbReference type="EMBL" id="KMO67371.1"/>
    </source>
</evidence>
<dbReference type="Gene3D" id="3.40.50.1820">
    <property type="entry name" value="alpha/beta hydrolase"/>
    <property type="match status" value="1"/>
</dbReference>
<comment type="caution">
    <text evidence="2">The sequence shown here is derived from an EMBL/GenBank/DDBJ whole genome shotgun (WGS) entry which is preliminary data.</text>
</comment>
<name>A0A0J6Y2C9_9MYCO</name>
<evidence type="ECO:0000313" key="3">
    <source>
        <dbReference type="Proteomes" id="UP000036513"/>
    </source>
</evidence>
<sequence length="175" mass="18848">MGGFVAIELARRGRAATVCAFSPAGFWTSGDGFQQLAFGRLQRGIALGRFTRPLLPLIYRSPTLRRLILRDIACHADRIPVARALEFIDDGIGCEVLGELCAAVWRIETLDPAPCPITVAWGEKETLLPAGVLEKIEPIPQASLKVLPDVGHVPMVDDPGLVARTILTTTGALPE</sequence>
<gene>
    <name evidence="2" type="ORF">MCHLDSM_06620</name>
</gene>
<dbReference type="STRING" id="37916.MCHLDSM_06620"/>
<dbReference type="Pfam" id="PF12697">
    <property type="entry name" value="Abhydrolase_6"/>
    <property type="match status" value="1"/>
</dbReference>
<dbReference type="EMBL" id="JYNL01000069">
    <property type="protein sequence ID" value="KMO67371.1"/>
    <property type="molecule type" value="Genomic_DNA"/>
</dbReference>
<dbReference type="GO" id="GO:0016787">
    <property type="term" value="F:hydrolase activity"/>
    <property type="evidence" value="ECO:0007669"/>
    <property type="project" value="UniProtKB-KW"/>
</dbReference>
<proteinExistence type="predicted"/>
<keyword evidence="2" id="KW-0378">Hydrolase</keyword>
<protein>
    <submittedName>
        <fullName evidence="2">Alpha/beta hydrolase family protein</fullName>
    </submittedName>
</protein>
<dbReference type="InterPro" id="IPR000073">
    <property type="entry name" value="AB_hydrolase_1"/>
</dbReference>
<accession>A0A0J6Y2C9</accession>
<dbReference type="InterPro" id="IPR029058">
    <property type="entry name" value="AB_hydrolase_fold"/>
</dbReference>
<keyword evidence="3" id="KW-1185">Reference proteome</keyword>
<dbReference type="Proteomes" id="UP000036513">
    <property type="component" value="Unassembled WGS sequence"/>
</dbReference>
<organism evidence="2 3">
    <name type="scientific">Mycolicibacterium chlorophenolicum</name>
    <dbReference type="NCBI Taxonomy" id="37916"/>
    <lineage>
        <taxon>Bacteria</taxon>
        <taxon>Bacillati</taxon>
        <taxon>Actinomycetota</taxon>
        <taxon>Actinomycetes</taxon>
        <taxon>Mycobacteriales</taxon>
        <taxon>Mycobacteriaceae</taxon>
        <taxon>Mycolicibacterium</taxon>
    </lineage>
</organism>
<reference evidence="2 3" key="1">
    <citation type="journal article" date="2015" name="Genome Biol. Evol.">
        <title>Characterization of Three Mycobacterium spp. with Potential Use in Bioremediation by Genome Sequencing and Comparative Genomics.</title>
        <authorList>
            <person name="Das S."/>
            <person name="Pettersson B.M."/>
            <person name="Behra P.R."/>
            <person name="Ramesh M."/>
            <person name="Dasgupta S."/>
            <person name="Bhattacharya A."/>
            <person name="Kirsebom L.A."/>
        </authorList>
    </citation>
    <scope>NUCLEOTIDE SEQUENCE [LARGE SCALE GENOMIC DNA]</scope>
    <source>
        <strain evidence="2 3">DSM 43826</strain>
    </source>
</reference>
<dbReference type="AlphaFoldDB" id="A0A0J6Y2C9"/>
<dbReference type="PATRIC" id="fig|37916.4.peg.6637"/>
<dbReference type="SUPFAM" id="SSF53474">
    <property type="entry name" value="alpha/beta-Hydrolases"/>
    <property type="match status" value="1"/>
</dbReference>
<feature type="domain" description="AB hydrolase-1" evidence="1">
    <location>
        <begin position="1"/>
        <end position="164"/>
    </location>
</feature>